<proteinExistence type="inferred from homology"/>
<dbReference type="InterPro" id="IPR022998">
    <property type="entry name" value="ThiamineP_synth_TenI"/>
</dbReference>
<evidence type="ECO:0000256" key="9">
    <source>
        <dbReference type="ARBA" id="ARBA00022777"/>
    </source>
</evidence>
<comment type="similarity">
    <text evidence="17">In the C-terminal section; belongs to the Thz kinase family.</text>
</comment>
<keyword evidence="13" id="KW-0539">Nucleus</keyword>
<keyword evidence="11" id="KW-0460">Magnesium</keyword>
<keyword evidence="8" id="KW-0547">Nucleotide-binding</keyword>
<dbReference type="GO" id="GO:0009229">
    <property type="term" value="P:thiamine diphosphate biosynthetic process"/>
    <property type="evidence" value="ECO:0007669"/>
    <property type="project" value="UniProtKB-UniPathway"/>
</dbReference>
<keyword evidence="12" id="KW-0784">Thiamine biosynthesis</keyword>
<dbReference type="NCBIfam" id="TIGR00693">
    <property type="entry name" value="thiE"/>
    <property type="match status" value="1"/>
</dbReference>
<comment type="similarity">
    <text evidence="18">In the N-terminal section; belongs to the thiamine-phosphate synthase family.</text>
</comment>
<dbReference type="STRING" id="1209931.A0A135V9I4"/>
<feature type="compositionally biased region" description="Basic and acidic residues" evidence="19">
    <location>
        <begin position="53"/>
        <end position="63"/>
    </location>
</feature>
<dbReference type="CDD" id="cd01170">
    <property type="entry name" value="THZ_kinase"/>
    <property type="match status" value="1"/>
</dbReference>
<comment type="pathway">
    <text evidence="4">Cofactor biosynthesis; thiamine diphosphate biosynthesis; 4-methyl-5-(2-phosphoethyl)-thiazole from 5-(2-hydroxyethyl)-4-methylthiazole: step 1/1.</text>
</comment>
<dbReference type="AlphaFoldDB" id="A0A135V9I4"/>
<dbReference type="UniPathway" id="UPA00060">
    <property type="reaction ID" value="UER00139"/>
</dbReference>
<feature type="compositionally biased region" description="Low complexity" evidence="19">
    <location>
        <begin position="77"/>
        <end position="86"/>
    </location>
</feature>
<comment type="function">
    <text evidence="3">Condenses 4-methyl-5-(beta-hydroxyethyl)thiazole monophosphate (THZ-P) and 2-methyl-4-amino-5-hydroxymethyl pyrimidine pyrophosphate (HMP-PP) to form thiamine monophosphate (TMP).</text>
</comment>
<dbReference type="GO" id="GO:0005737">
    <property type="term" value="C:cytoplasm"/>
    <property type="evidence" value="ECO:0007669"/>
    <property type="project" value="TreeGrafter"/>
</dbReference>
<feature type="region of interest" description="Disordered" evidence="19">
    <location>
        <begin position="77"/>
        <end position="106"/>
    </location>
</feature>
<evidence type="ECO:0000256" key="17">
    <source>
        <dbReference type="ARBA" id="ARBA00061146"/>
    </source>
</evidence>
<dbReference type="EMBL" id="JFFI01000138">
    <property type="protein sequence ID" value="KXH69272.1"/>
    <property type="molecule type" value="Genomic_DNA"/>
</dbReference>
<evidence type="ECO:0000256" key="8">
    <source>
        <dbReference type="ARBA" id="ARBA00022741"/>
    </source>
</evidence>
<evidence type="ECO:0000256" key="3">
    <source>
        <dbReference type="ARBA" id="ARBA00003814"/>
    </source>
</evidence>
<feature type="domain" description="Zn(2)-C6 fungal-type" evidence="20">
    <location>
        <begin position="12"/>
        <end position="43"/>
    </location>
</feature>
<dbReference type="Proteomes" id="UP000070121">
    <property type="component" value="Unassembled WGS sequence"/>
</dbReference>
<dbReference type="HAMAP" id="MF_00228">
    <property type="entry name" value="Thz_kinase"/>
    <property type="match status" value="1"/>
</dbReference>
<evidence type="ECO:0000256" key="6">
    <source>
        <dbReference type="ARBA" id="ARBA00022679"/>
    </source>
</evidence>
<dbReference type="GO" id="GO:0008270">
    <property type="term" value="F:zinc ion binding"/>
    <property type="evidence" value="ECO:0007669"/>
    <property type="project" value="InterPro"/>
</dbReference>
<evidence type="ECO:0000256" key="12">
    <source>
        <dbReference type="ARBA" id="ARBA00022977"/>
    </source>
</evidence>
<feature type="compositionally biased region" description="Gly residues" evidence="19">
    <location>
        <begin position="87"/>
        <end position="99"/>
    </location>
</feature>
<comment type="catalytic activity">
    <reaction evidence="15">
        <text>2-(2-carboxy-4-methylthiazol-5-yl)ethyl phosphate + 4-amino-2-methyl-5-(diphosphooxymethyl)pyrimidine + 2 H(+) = thiamine phosphate + CO2 + diphosphate</text>
        <dbReference type="Rhea" id="RHEA:47848"/>
        <dbReference type="ChEBI" id="CHEBI:15378"/>
        <dbReference type="ChEBI" id="CHEBI:16526"/>
        <dbReference type="ChEBI" id="CHEBI:33019"/>
        <dbReference type="ChEBI" id="CHEBI:37575"/>
        <dbReference type="ChEBI" id="CHEBI:57841"/>
        <dbReference type="ChEBI" id="CHEBI:62890"/>
        <dbReference type="EC" id="2.5.1.3"/>
    </reaction>
</comment>
<evidence type="ECO:0000256" key="7">
    <source>
        <dbReference type="ARBA" id="ARBA00022723"/>
    </source>
</evidence>
<dbReference type="GO" id="GO:0009228">
    <property type="term" value="P:thiamine biosynthetic process"/>
    <property type="evidence" value="ECO:0007669"/>
    <property type="project" value="UniProtKB-KW"/>
</dbReference>
<gene>
    <name evidence="21" type="ORF">CSAL01_09506</name>
</gene>
<dbReference type="InterPro" id="IPR034291">
    <property type="entry name" value="TMP_synthase"/>
</dbReference>
<dbReference type="GO" id="GO:0004789">
    <property type="term" value="F:thiamine-phosphate diphosphorylase activity"/>
    <property type="evidence" value="ECO:0007669"/>
    <property type="project" value="UniProtKB-EC"/>
</dbReference>
<dbReference type="InterPro" id="IPR001138">
    <property type="entry name" value="Zn2Cys6_DnaBD"/>
</dbReference>
<keyword evidence="7" id="KW-0479">Metal-binding</keyword>
<evidence type="ECO:0000313" key="22">
    <source>
        <dbReference type="Proteomes" id="UP000070121"/>
    </source>
</evidence>
<dbReference type="NCBIfam" id="TIGR00694">
    <property type="entry name" value="thiM"/>
    <property type="match status" value="1"/>
</dbReference>
<comment type="pathway">
    <text evidence="5">Cofactor biosynthesis; thiamine diphosphate biosynthesis; thiamine phosphate from 4-amino-2-methyl-5-diphosphomethylpyrimidine and 4-methyl-5-(2-phosphoethyl)-thiazole: step 1/1.</text>
</comment>
<organism evidence="21 22">
    <name type="scientific">Colletotrichum salicis</name>
    <dbReference type="NCBI Taxonomy" id="1209931"/>
    <lineage>
        <taxon>Eukaryota</taxon>
        <taxon>Fungi</taxon>
        <taxon>Dikarya</taxon>
        <taxon>Ascomycota</taxon>
        <taxon>Pezizomycotina</taxon>
        <taxon>Sordariomycetes</taxon>
        <taxon>Hypocreomycetidae</taxon>
        <taxon>Glomerellales</taxon>
        <taxon>Glomerellaceae</taxon>
        <taxon>Colletotrichum</taxon>
        <taxon>Colletotrichum acutatum species complex</taxon>
    </lineage>
</organism>
<dbReference type="OrthoDB" id="4994at2759"/>
<feature type="region of interest" description="Disordered" evidence="19">
    <location>
        <begin position="156"/>
        <end position="207"/>
    </location>
</feature>
<evidence type="ECO:0000256" key="19">
    <source>
        <dbReference type="SAM" id="MobiDB-lite"/>
    </source>
</evidence>
<dbReference type="InterPro" id="IPR013785">
    <property type="entry name" value="Aldolase_TIM"/>
</dbReference>
<sequence>MDIDHRNKGPRACTTCAKAKARCISGPDGSNKCERCHRLRKPCGSQTPAPPRAKKEPKPTKVSELEKRLDELTTQLSAGATTQQQGSGSGGGVVDGVGGRNSNSSTAEVATTVANGTVVGSANSPLPPSGSIAPASAKIPINCDHLFPPEDVVVVGGEGGWSDTSPAPSASTADDHHTVGSSQADTNGGAGAGTGTGPTTTDSPWPLNNEQSKVLKLFMDEMQELYPFVIVPPHMGPTQLAAERPFLWKGIMMTACHLDATKQVLLGEELLQDIVQAAFMKPKKSLDVLQGLQLLIAWYHYNINSYQLTNLLFLARSMCVSLGFKDSPMQLGERGGKGSGICISFQKPESEARKVQTQEEISAQLELMRAFAGCYYLNTLVFTTNKRPDAFMNTTYLESCCRQIEEAAEYPSDALLVHLFKIQQLAQTISLTLGTESTSFQSLQLPLTMVVQSFQQQLDIFKTSLPAHLKDNVGLLAHISIAQVLLYEIGIPEARSPASFISLTERLELLWGCCSAAKTFLEIRFPRNHLSVQPRFTCLSSSDFLYVFIVCLKLMTLDQVPGWDLPLVQKHLDLGGVVESQVAHLEVFVAHRSGKFRRAAADAAAARGEEGMAAATDVPGPKVVDPFLRLTEMLRYFKDIVKGELCGLKSQPAIQEPIQLPANLSDGTQAMIRDLDASFWTGVLGEDAGTWDVGNYSLYLVTDSTPAILGDRDLSSVVAAAVRGGVTIVQYRDKTSDTGELVVNARKLHAVCRAAGVPLLINDRVDVALAVGCEGVHIGQDDMELTAARKILGPDAIIGVTASTIEEALKACEDGADYLGIGTVFATSTKENTKHIIGTAGLRTILTKLAAAGHLPRVKTVCIGGLNPSNIQRVLYQSATPDSPSPAAIDGVALVSAIVAARDPESASRSLLELVKTSPSYRSITSLSSSSSGSGASADVAQLLAQIPSVITRVATTSPLSHNMTNLVVQNFAANVALAVGASPIMANYGEEAPDLARLGGSLVINMGTVTPDGIANYLKALAAYNAARRPVVFDPVGAGATSIRRNAVKTILAGGYLDLIKGNEGEIATVWGEGAMEQQKGVDSSSTLTPAQKARLVRDLARRERNVVLMTGKTDYLSDGNRTLAVDNGHELLGQITGTGCVLGTTVSAMLAAWADEDKLLAVLAGLLHFEIAAEWAAVRADVQGPGTFVPAFIDELARVRRVTVEGDLTWLQGAKVEVVDVE</sequence>
<evidence type="ECO:0000256" key="10">
    <source>
        <dbReference type="ARBA" id="ARBA00022840"/>
    </source>
</evidence>
<dbReference type="GO" id="GO:0004417">
    <property type="term" value="F:hydroxyethylthiazole kinase activity"/>
    <property type="evidence" value="ECO:0007669"/>
    <property type="project" value="UniProtKB-EC"/>
</dbReference>
<dbReference type="SUPFAM" id="SSF57701">
    <property type="entry name" value="Zn2/Cys6 DNA-binding domain"/>
    <property type="match status" value="1"/>
</dbReference>
<dbReference type="GO" id="GO:0000287">
    <property type="term" value="F:magnesium ion binding"/>
    <property type="evidence" value="ECO:0007669"/>
    <property type="project" value="InterPro"/>
</dbReference>
<dbReference type="GO" id="GO:0005524">
    <property type="term" value="F:ATP binding"/>
    <property type="evidence" value="ECO:0007669"/>
    <property type="project" value="UniProtKB-KW"/>
</dbReference>
<comment type="catalytic activity">
    <reaction evidence="1">
        <text>5-(2-hydroxyethyl)-4-methylthiazole + ATP = 4-methyl-5-(2-phosphooxyethyl)-thiazole + ADP + H(+)</text>
        <dbReference type="Rhea" id="RHEA:24212"/>
        <dbReference type="ChEBI" id="CHEBI:15378"/>
        <dbReference type="ChEBI" id="CHEBI:17957"/>
        <dbReference type="ChEBI" id="CHEBI:30616"/>
        <dbReference type="ChEBI" id="CHEBI:58296"/>
        <dbReference type="ChEBI" id="CHEBI:456216"/>
        <dbReference type="EC" id="2.7.1.50"/>
    </reaction>
</comment>
<dbReference type="CDD" id="cd12148">
    <property type="entry name" value="fungal_TF_MHR"/>
    <property type="match status" value="1"/>
</dbReference>
<evidence type="ECO:0000259" key="20">
    <source>
        <dbReference type="PROSITE" id="PS00463"/>
    </source>
</evidence>
<keyword evidence="6" id="KW-0808">Transferase</keyword>
<dbReference type="InterPro" id="IPR000417">
    <property type="entry name" value="Hyethyz_kinase"/>
</dbReference>
<comment type="caution">
    <text evidence="21">The sequence shown here is derived from an EMBL/GenBank/DDBJ whole genome shotgun (WGS) entry which is preliminary data.</text>
</comment>
<comment type="catalytic activity">
    <reaction evidence="14">
        <text>4-methyl-5-(2-phosphooxyethyl)-thiazole + 4-amino-2-methyl-5-(diphosphooxymethyl)pyrimidine + H(+) = thiamine phosphate + diphosphate</text>
        <dbReference type="Rhea" id="RHEA:22328"/>
        <dbReference type="ChEBI" id="CHEBI:15378"/>
        <dbReference type="ChEBI" id="CHEBI:33019"/>
        <dbReference type="ChEBI" id="CHEBI:37575"/>
        <dbReference type="ChEBI" id="CHEBI:57841"/>
        <dbReference type="ChEBI" id="CHEBI:58296"/>
        <dbReference type="EC" id="2.5.1.3"/>
    </reaction>
</comment>
<dbReference type="CDD" id="cd00564">
    <property type="entry name" value="TMP_TenI"/>
    <property type="match status" value="1"/>
</dbReference>
<comment type="catalytic activity">
    <reaction evidence="16">
        <text>2-[(2R,5Z)-2-carboxy-4-methylthiazol-5(2H)-ylidene]ethyl phosphate + 4-amino-2-methyl-5-(diphosphooxymethyl)pyrimidine + 2 H(+) = thiamine phosphate + CO2 + diphosphate</text>
        <dbReference type="Rhea" id="RHEA:47844"/>
        <dbReference type="ChEBI" id="CHEBI:15378"/>
        <dbReference type="ChEBI" id="CHEBI:16526"/>
        <dbReference type="ChEBI" id="CHEBI:33019"/>
        <dbReference type="ChEBI" id="CHEBI:37575"/>
        <dbReference type="ChEBI" id="CHEBI:57841"/>
        <dbReference type="ChEBI" id="CHEBI:62899"/>
        <dbReference type="EC" id="2.5.1.3"/>
    </reaction>
</comment>
<evidence type="ECO:0000256" key="2">
    <source>
        <dbReference type="ARBA" id="ARBA00001946"/>
    </source>
</evidence>
<reference evidence="21 22" key="1">
    <citation type="submission" date="2014-02" db="EMBL/GenBank/DDBJ databases">
        <title>The genome sequence of Colletotrichum salicis CBS 607.94.</title>
        <authorList>
            <person name="Baroncelli R."/>
            <person name="Thon M.R."/>
        </authorList>
    </citation>
    <scope>NUCLEOTIDE SEQUENCE [LARGE SCALE GENOMIC DNA]</scope>
    <source>
        <strain evidence="21 22">CBS 607.94</strain>
    </source>
</reference>
<dbReference type="InterPro" id="IPR029056">
    <property type="entry name" value="Ribokinase-like"/>
</dbReference>
<name>A0A135V9I4_9PEZI</name>
<dbReference type="HAMAP" id="MF_00097">
    <property type="entry name" value="TMP_synthase"/>
    <property type="match status" value="1"/>
</dbReference>
<dbReference type="InterPro" id="IPR036864">
    <property type="entry name" value="Zn2-C6_fun-type_DNA-bd_sf"/>
</dbReference>
<dbReference type="PROSITE" id="PS00463">
    <property type="entry name" value="ZN2_CY6_FUNGAL_1"/>
    <property type="match status" value="1"/>
</dbReference>
<evidence type="ECO:0000256" key="11">
    <source>
        <dbReference type="ARBA" id="ARBA00022842"/>
    </source>
</evidence>
<dbReference type="InterPro" id="IPR036206">
    <property type="entry name" value="ThiamineP_synth_sf"/>
</dbReference>
<dbReference type="SUPFAM" id="SSF51391">
    <property type="entry name" value="Thiamin phosphate synthase"/>
    <property type="match status" value="1"/>
</dbReference>
<dbReference type="Gene3D" id="3.40.1190.20">
    <property type="match status" value="1"/>
</dbReference>
<evidence type="ECO:0000313" key="21">
    <source>
        <dbReference type="EMBL" id="KXH69272.1"/>
    </source>
</evidence>
<evidence type="ECO:0000256" key="18">
    <source>
        <dbReference type="ARBA" id="ARBA00061283"/>
    </source>
</evidence>
<evidence type="ECO:0000256" key="13">
    <source>
        <dbReference type="ARBA" id="ARBA00023242"/>
    </source>
</evidence>
<evidence type="ECO:0000256" key="4">
    <source>
        <dbReference type="ARBA" id="ARBA00004868"/>
    </source>
</evidence>
<dbReference type="Gene3D" id="4.10.240.10">
    <property type="entry name" value="Zn(2)-C6 fungal-type DNA-binding domain"/>
    <property type="match status" value="1"/>
</dbReference>
<feature type="region of interest" description="Disordered" evidence="19">
    <location>
        <begin position="40"/>
        <end position="63"/>
    </location>
</feature>
<accession>A0A135V9I4</accession>
<evidence type="ECO:0000256" key="15">
    <source>
        <dbReference type="ARBA" id="ARBA00047851"/>
    </source>
</evidence>
<keyword evidence="10" id="KW-0067">ATP-binding</keyword>
<dbReference type="FunFam" id="3.40.1190.20:FF:000042">
    <property type="entry name" value="Probable thiamine biosynthetic bifunctional enzyme"/>
    <property type="match status" value="1"/>
</dbReference>
<evidence type="ECO:0000256" key="14">
    <source>
        <dbReference type="ARBA" id="ARBA00047334"/>
    </source>
</evidence>
<comment type="cofactor">
    <cofactor evidence="2">
        <name>Mg(2+)</name>
        <dbReference type="ChEBI" id="CHEBI:18420"/>
    </cofactor>
</comment>
<evidence type="ECO:0000256" key="16">
    <source>
        <dbReference type="ARBA" id="ARBA00047883"/>
    </source>
</evidence>
<dbReference type="Pfam" id="PF02581">
    <property type="entry name" value="TMP-TENI"/>
    <property type="match status" value="1"/>
</dbReference>
<keyword evidence="22" id="KW-1185">Reference proteome</keyword>
<dbReference type="PANTHER" id="PTHR20857:SF23">
    <property type="entry name" value="THIAMINE BIOSYNTHETIC BIFUNCTIONAL ENZYME"/>
    <property type="match status" value="1"/>
</dbReference>
<dbReference type="Pfam" id="PF02110">
    <property type="entry name" value="HK"/>
    <property type="match status" value="1"/>
</dbReference>
<dbReference type="GO" id="GO:0000981">
    <property type="term" value="F:DNA-binding transcription factor activity, RNA polymerase II-specific"/>
    <property type="evidence" value="ECO:0007669"/>
    <property type="project" value="InterPro"/>
</dbReference>
<evidence type="ECO:0000256" key="5">
    <source>
        <dbReference type="ARBA" id="ARBA00005165"/>
    </source>
</evidence>
<dbReference type="Gene3D" id="3.20.20.70">
    <property type="entry name" value="Aldolase class I"/>
    <property type="match status" value="1"/>
</dbReference>
<feature type="compositionally biased region" description="Low complexity" evidence="19">
    <location>
        <begin position="162"/>
        <end position="172"/>
    </location>
</feature>
<dbReference type="PRINTS" id="PR01099">
    <property type="entry name" value="HYETHTZKNASE"/>
</dbReference>
<dbReference type="FunFam" id="3.20.20.70:FF:000104">
    <property type="entry name" value="Thiamine biosynthetic bifunctional enzyme"/>
    <property type="match status" value="1"/>
</dbReference>
<dbReference type="PANTHER" id="PTHR20857">
    <property type="entry name" value="THIAMINE-PHOSPHATE PYROPHOSPHORYLASE"/>
    <property type="match status" value="1"/>
</dbReference>
<evidence type="ECO:0000256" key="1">
    <source>
        <dbReference type="ARBA" id="ARBA00001771"/>
    </source>
</evidence>
<protein>
    <recommendedName>
        <fullName evidence="20">Zn(2)-C6 fungal-type domain-containing protein</fullName>
    </recommendedName>
</protein>
<dbReference type="NCBIfam" id="NF006830">
    <property type="entry name" value="PRK09355.1"/>
    <property type="match status" value="1"/>
</dbReference>
<dbReference type="SUPFAM" id="SSF53613">
    <property type="entry name" value="Ribokinase-like"/>
    <property type="match status" value="1"/>
</dbReference>
<keyword evidence="9" id="KW-0418">Kinase</keyword>